<dbReference type="PROSITE" id="PS51318">
    <property type="entry name" value="TAT"/>
    <property type="match status" value="1"/>
</dbReference>
<reference evidence="6" key="1">
    <citation type="submission" date="2017-09" db="EMBL/GenBank/DDBJ databases">
        <authorList>
            <person name="Zhang Y."/>
            <person name="Huang X."/>
            <person name="Liu J."/>
            <person name="Lu L."/>
            <person name="Peng K."/>
        </authorList>
    </citation>
    <scope>NUCLEOTIDE SEQUENCE [LARGE SCALE GENOMIC DNA]</scope>
    <source>
        <strain evidence="6">S-XJ-1</strain>
    </source>
</reference>
<evidence type="ECO:0000256" key="3">
    <source>
        <dbReference type="SAM" id="SignalP"/>
    </source>
</evidence>
<gene>
    <name evidence="5" type="ORF">CEY15_11350</name>
</gene>
<dbReference type="RefSeq" id="WP_095718575.1">
    <property type="nucleotide sequence ID" value="NZ_NTGA01000019.1"/>
</dbReference>
<dbReference type="Pfam" id="PF07452">
    <property type="entry name" value="CHRD"/>
    <property type="match status" value="1"/>
</dbReference>
<keyword evidence="2" id="KW-0812">Transmembrane</keyword>
<dbReference type="EMBL" id="NTGA01000019">
    <property type="protein sequence ID" value="PAY22946.1"/>
    <property type="molecule type" value="Genomic_DNA"/>
</dbReference>
<feature type="region of interest" description="Disordered" evidence="1">
    <location>
        <begin position="129"/>
        <end position="153"/>
    </location>
</feature>
<keyword evidence="3" id="KW-0732">Signal</keyword>
<evidence type="ECO:0000313" key="5">
    <source>
        <dbReference type="EMBL" id="PAY22946.1"/>
    </source>
</evidence>
<feature type="domain" description="CHRD" evidence="4">
    <location>
        <begin position="52"/>
        <end position="191"/>
    </location>
</feature>
<protein>
    <recommendedName>
        <fullName evidence="4">CHRD domain-containing protein</fullName>
    </recommendedName>
</protein>
<keyword evidence="6" id="KW-1185">Reference proteome</keyword>
<proteinExistence type="predicted"/>
<evidence type="ECO:0000256" key="2">
    <source>
        <dbReference type="SAM" id="Phobius"/>
    </source>
</evidence>
<dbReference type="InterPro" id="IPR006311">
    <property type="entry name" value="TAT_signal"/>
</dbReference>
<keyword evidence="2" id="KW-1133">Transmembrane helix</keyword>
<feature type="chain" id="PRO_5013376666" description="CHRD domain-containing protein" evidence="3">
    <location>
        <begin position="33"/>
        <end position="238"/>
    </location>
</feature>
<dbReference type="AlphaFoldDB" id="A0A2A2WP00"/>
<organism evidence="5 6">
    <name type="scientific">Dietzia natronolimnaea</name>
    <dbReference type="NCBI Taxonomy" id="161920"/>
    <lineage>
        <taxon>Bacteria</taxon>
        <taxon>Bacillati</taxon>
        <taxon>Actinomycetota</taxon>
        <taxon>Actinomycetes</taxon>
        <taxon>Mycobacteriales</taxon>
        <taxon>Dietziaceae</taxon>
        <taxon>Dietzia</taxon>
    </lineage>
</organism>
<evidence type="ECO:0000256" key="1">
    <source>
        <dbReference type="SAM" id="MobiDB-lite"/>
    </source>
</evidence>
<accession>A0A2A2WP00</accession>
<dbReference type="SMART" id="SM00754">
    <property type="entry name" value="CHRD"/>
    <property type="match status" value="1"/>
</dbReference>
<keyword evidence="2" id="KW-0472">Membrane</keyword>
<feature type="transmembrane region" description="Helical" evidence="2">
    <location>
        <begin position="212"/>
        <end position="231"/>
    </location>
</feature>
<dbReference type="InterPro" id="IPR010895">
    <property type="entry name" value="CHRD"/>
</dbReference>
<name>A0A2A2WP00_9ACTN</name>
<evidence type="ECO:0000259" key="4">
    <source>
        <dbReference type="SMART" id="SM00754"/>
    </source>
</evidence>
<evidence type="ECO:0000313" key="6">
    <source>
        <dbReference type="Proteomes" id="UP000218810"/>
    </source>
</evidence>
<dbReference type="Proteomes" id="UP000218810">
    <property type="component" value="Unassembled WGS sequence"/>
</dbReference>
<feature type="signal peptide" evidence="3">
    <location>
        <begin position="1"/>
        <end position="32"/>
    </location>
</feature>
<dbReference type="OrthoDB" id="8901345at2"/>
<sequence>MPSTTTNRTGMMGVCALAGAAALVVSAAPAQANTEVDRPDYFTSAFSVMAVPGEVIDSDGEVAPGEEGATGDFMFWVNSDTDVICYEITLDGVTGEYDSPAITATHIHEARAGEPGPPRIAFPDPQPVGDGPRTSEGCMQGPFTTGVEDDDGTDRGAGFTLDRIEADPAGFTADTHTEEYTAGTVRGQLMQVPLDGVETGGGGADGAPVSGAAAGAGAAAIALGGLALFLLRRQRSAV</sequence>
<comment type="caution">
    <text evidence="5">The sequence shown here is derived from an EMBL/GenBank/DDBJ whole genome shotgun (WGS) entry which is preliminary data.</text>
</comment>